<keyword evidence="3" id="KW-1185">Reference proteome</keyword>
<gene>
    <name evidence="2" type="ORF">ACHAWO_007626</name>
</gene>
<reference evidence="2 3" key="1">
    <citation type="submission" date="2024-10" db="EMBL/GenBank/DDBJ databases">
        <title>Updated reference genomes for cyclostephanoid diatoms.</title>
        <authorList>
            <person name="Roberts W.R."/>
            <person name="Alverson A.J."/>
        </authorList>
    </citation>
    <scope>NUCLEOTIDE SEQUENCE [LARGE SCALE GENOMIC DNA]</scope>
    <source>
        <strain evidence="2 3">AJA010-31</strain>
    </source>
</reference>
<dbReference type="AlphaFoldDB" id="A0ABD3NEV8"/>
<comment type="caution">
    <text evidence="2">The sequence shown here is derived from an EMBL/GenBank/DDBJ whole genome shotgun (WGS) entry which is preliminary data.</text>
</comment>
<protein>
    <submittedName>
        <fullName evidence="2">Uncharacterized protein</fullName>
    </submittedName>
</protein>
<accession>A0ABD3NEV8</accession>
<name>A0ABD3NEV8_9STRA</name>
<feature type="region of interest" description="Disordered" evidence="1">
    <location>
        <begin position="1"/>
        <end position="24"/>
    </location>
</feature>
<proteinExistence type="predicted"/>
<evidence type="ECO:0000313" key="3">
    <source>
        <dbReference type="Proteomes" id="UP001530400"/>
    </source>
</evidence>
<evidence type="ECO:0000313" key="2">
    <source>
        <dbReference type="EMBL" id="KAL3774477.1"/>
    </source>
</evidence>
<dbReference type="EMBL" id="JALLPJ020001192">
    <property type="protein sequence ID" value="KAL3774477.1"/>
    <property type="molecule type" value="Genomic_DNA"/>
</dbReference>
<dbReference type="Proteomes" id="UP001530400">
    <property type="component" value="Unassembled WGS sequence"/>
</dbReference>
<feature type="compositionally biased region" description="Polar residues" evidence="1">
    <location>
        <begin position="1"/>
        <end position="12"/>
    </location>
</feature>
<organism evidence="2 3">
    <name type="scientific">Cyclotella atomus</name>
    <dbReference type="NCBI Taxonomy" id="382360"/>
    <lineage>
        <taxon>Eukaryota</taxon>
        <taxon>Sar</taxon>
        <taxon>Stramenopiles</taxon>
        <taxon>Ochrophyta</taxon>
        <taxon>Bacillariophyta</taxon>
        <taxon>Coscinodiscophyceae</taxon>
        <taxon>Thalassiosirophycidae</taxon>
        <taxon>Stephanodiscales</taxon>
        <taxon>Stephanodiscaceae</taxon>
        <taxon>Cyclotella</taxon>
    </lineage>
</organism>
<sequence>MQSAALRMSNNDDSNEDAYNPRDNFGRELRGFQASVFKEDIEVGDMVVCKIPNPDLGIYENTSYELKSIYSQSFDEDTQSIVKAQIKGLNDDIPPGSTLYVTLFSPNVHKEAVVVSPQEVGLSSVKTELGDAAWLAVPGFFWVFVASSFYNTYHERTGGNFLDAFWGR</sequence>
<evidence type="ECO:0000256" key="1">
    <source>
        <dbReference type="SAM" id="MobiDB-lite"/>
    </source>
</evidence>